<protein>
    <recommendedName>
        <fullName evidence="2">Endo-beta-1,6-galactanase-like domain-containing protein</fullName>
    </recommendedName>
</protein>
<feature type="region of interest" description="Disordered" evidence="1">
    <location>
        <begin position="644"/>
        <end position="664"/>
    </location>
</feature>
<evidence type="ECO:0000313" key="4">
    <source>
        <dbReference type="Proteomes" id="UP001527925"/>
    </source>
</evidence>
<keyword evidence="4" id="KW-1185">Reference proteome</keyword>
<dbReference type="InterPro" id="IPR017853">
    <property type="entry name" value="GH"/>
</dbReference>
<dbReference type="Gene3D" id="3.20.20.80">
    <property type="entry name" value="Glycosidases"/>
    <property type="match status" value="1"/>
</dbReference>
<sequence>MQGHPQPVFAFSPCPQLPLPTEPASDPAEGERRAYMGRRFSAPFALENATLEAGGAGKPHNKLPRDIASLHHQPHHLHPSSAASIPGFAAYAMQAQQQIQMQQHMLMAQQQQIQVQQHKIDQQEMVQQQQQQRSDAPGGLVGCSYSLKVHAACGPMDLPMHAEADAKHWRELDEHHAQKGIEALSARESKFKHSPFCRMSKSEHFPLSVTLCPADGPRPFRGWGTSLCWWAHALGGAADCRVQIADALFAPPPLGLGLTVVRYNIGGGDDPACVHRRPVHDTHFRDGGDVPGWQPDADEPFDDDADRRQLWFLVSARNRGADTFEAFANSPPWFMTVSGCTGGYRRPTTAAGADSPPVPHHVKNNLRKDAVEAFAAYLVEVLVRIRGRFGIEFQTLSPMNEPHPEACNWTAGNIQEGCNYDTKMQEMVILATHRKLKQQGLRTEIAASDETSSSMQVDSWLTLSKQAKACVAQINTHTYGSGDLAMVRRIASDSGKRLWMSEMCYGGSSRKHDHDAMHSPLVFAEAIARDLRTIYPECWVYWQAVEDESNARSAGGNWGFIHADMTPDASFSIQHSNSAARLWQRTKKYWAMAHFSHFIRPGSTLLSVCEDHAQAGVSCVAAISPSISGGRLAGSLAANPAGASSGANAAATTSRSSSSESLGQDWVDVSTEQLRIVSISDKKPAPCIANQSCAVPTAKSGESQGTNLVIVLVNSKCHDISVSIDMAKHGFVQHGGAEISAYRTSAKENMRVVMQRAALIDSVIPQLSSKALQICLLAESITTIVVRDVALPPPPTSIPDAPSTPRTGRNPLSYRCFSIVSVFSKRCISSDSPSSHLVQRTMNGANPNQVWMLVETPDSKPDDPIFSLVNMGTGRLADITRWDKNEGAEIATFPRTGGANQHWRLKPQKHDKCKPLPENKLAPEVAKTIGAARLEGVEDSMGCFAIISAMHGKCVDVAAWDMGDGATVLIWNFYAQENQLWTLVERPCPF</sequence>
<name>A0ABR4MVQ3_9FUNG</name>
<evidence type="ECO:0000313" key="3">
    <source>
        <dbReference type="EMBL" id="KAL2911350.1"/>
    </source>
</evidence>
<dbReference type="InterPro" id="IPR039743">
    <property type="entry name" value="6GAL/EXGAL"/>
</dbReference>
<evidence type="ECO:0000259" key="2">
    <source>
        <dbReference type="Pfam" id="PF14587"/>
    </source>
</evidence>
<evidence type="ECO:0000256" key="1">
    <source>
        <dbReference type="SAM" id="MobiDB-lite"/>
    </source>
</evidence>
<comment type="caution">
    <text evidence="3">The sequence shown here is derived from an EMBL/GenBank/DDBJ whole genome shotgun (WGS) entry which is preliminary data.</text>
</comment>
<dbReference type="SUPFAM" id="SSF50370">
    <property type="entry name" value="Ricin B-like lectins"/>
    <property type="match status" value="1"/>
</dbReference>
<dbReference type="Pfam" id="PF14587">
    <property type="entry name" value="Glyco_hydr_30_2"/>
    <property type="match status" value="1"/>
</dbReference>
<dbReference type="Gene3D" id="2.60.40.1180">
    <property type="entry name" value="Golgi alpha-mannosidase II"/>
    <property type="match status" value="1"/>
</dbReference>
<dbReference type="EMBL" id="JADGIZ020000117">
    <property type="protein sequence ID" value="KAL2911350.1"/>
    <property type="molecule type" value="Genomic_DNA"/>
</dbReference>
<dbReference type="Gene3D" id="2.80.10.50">
    <property type="match status" value="2"/>
</dbReference>
<feature type="compositionally biased region" description="Low complexity" evidence="1">
    <location>
        <begin position="644"/>
        <end position="663"/>
    </location>
</feature>
<dbReference type="SUPFAM" id="SSF51445">
    <property type="entry name" value="(Trans)glycosidases"/>
    <property type="match status" value="1"/>
</dbReference>
<dbReference type="PROSITE" id="PS50231">
    <property type="entry name" value="RICIN_B_LECTIN"/>
    <property type="match status" value="1"/>
</dbReference>
<dbReference type="PANTHER" id="PTHR42767">
    <property type="entry name" value="ENDO-BETA-1,6-GALACTANASE"/>
    <property type="match status" value="1"/>
</dbReference>
<proteinExistence type="predicted"/>
<accession>A0ABR4MVQ3</accession>
<dbReference type="InterPro" id="IPR039514">
    <property type="entry name" value="6GAL-like"/>
</dbReference>
<reference evidence="3 4" key="1">
    <citation type="submission" date="2023-09" db="EMBL/GenBank/DDBJ databases">
        <title>Pangenome analysis of Batrachochytrium dendrobatidis and related Chytrids.</title>
        <authorList>
            <person name="Yacoub M.N."/>
            <person name="Stajich J.E."/>
            <person name="James T.Y."/>
        </authorList>
    </citation>
    <scope>NUCLEOTIDE SEQUENCE [LARGE SCALE GENOMIC DNA]</scope>
    <source>
        <strain evidence="3 4">JEL0888</strain>
    </source>
</reference>
<dbReference type="InterPro" id="IPR035992">
    <property type="entry name" value="Ricin_B-like_lectins"/>
</dbReference>
<gene>
    <name evidence="3" type="ORF">HK105_209188</name>
</gene>
<organism evidence="3 4">
    <name type="scientific">Polyrhizophydium stewartii</name>
    <dbReference type="NCBI Taxonomy" id="2732419"/>
    <lineage>
        <taxon>Eukaryota</taxon>
        <taxon>Fungi</taxon>
        <taxon>Fungi incertae sedis</taxon>
        <taxon>Chytridiomycota</taxon>
        <taxon>Chytridiomycota incertae sedis</taxon>
        <taxon>Chytridiomycetes</taxon>
        <taxon>Rhizophydiales</taxon>
        <taxon>Rhizophydiales incertae sedis</taxon>
        <taxon>Polyrhizophydium</taxon>
    </lineage>
</organism>
<dbReference type="CDD" id="cd00161">
    <property type="entry name" value="beta-trefoil_Ricin-like"/>
    <property type="match status" value="1"/>
</dbReference>
<dbReference type="InterPro" id="IPR013780">
    <property type="entry name" value="Glyco_hydro_b"/>
</dbReference>
<feature type="domain" description="Endo-beta-1,6-galactanase-like" evidence="2">
    <location>
        <begin position="217"/>
        <end position="449"/>
    </location>
</feature>
<dbReference type="PANTHER" id="PTHR42767:SF1">
    <property type="entry name" value="ENDO-BETA-1,6-GALACTANASE-LIKE DOMAIN-CONTAINING PROTEIN"/>
    <property type="match status" value="1"/>
</dbReference>
<feature type="region of interest" description="Disordered" evidence="1">
    <location>
        <begin position="1"/>
        <end position="30"/>
    </location>
</feature>
<dbReference type="Proteomes" id="UP001527925">
    <property type="component" value="Unassembled WGS sequence"/>
</dbReference>